<dbReference type="Pfam" id="PF16192">
    <property type="entry name" value="PMT_4TMC"/>
    <property type="match status" value="1"/>
</dbReference>
<dbReference type="eggNOG" id="KOG3359">
    <property type="taxonomic scope" value="Eukaryota"/>
</dbReference>
<dbReference type="UniPathway" id="UPA00378"/>
<sequence>MATGWALHYLPFYFMGRVLYFHHYFPAMLFQSMLSDLNVFTVITFYFCSFYLFHPLSYGMFGPLADNQTSPMYGLKWMESWEI</sequence>
<keyword evidence="1" id="KW-0472">Membrane</keyword>
<organism>
    <name type="scientific">Branchiostoma floridae</name>
    <name type="common">Florida lancelet</name>
    <name type="synonym">Amphioxus</name>
    <dbReference type="NCBI Taxonomy" id="7739"/>
    <lineage>
        <taxon>Eukaryota</taxon>
        <taxon>Metazoa</taxon>
        <taxon>Chordata</taxon>
        <taxon>Cephalochordata</taxon>
        <taxon>Leptocardii</taxon>
        <taxon>Amphioxiformes</taxon>
        <taxon>Branchiostomatidae</taxon>
        <taxon>Branchiostoma</taxon>
    </lineage>
</organism>
<dbReference type="STRING" id="7739.C3ZQI3"/>
<evidence type="ECO:0000256" key="1">
    <source>
        <dbReference type="SAM" id="Phobius"/>
    </source>
</evidence>
<proteinExistence type="predicted"/>
<evidence type="ECO:0000313" key="3">
    <source>
        <dbReference type="EMBL" id="EEN45239.1"/>
    </source>
</evidence>
<protein>
    <recommendedName>
        <fullName evidence="2">Protein O-mannosyl-transferase C-terminal four TM domain-containing protein</fullName>
    </recommendedName>
</protein>
<name>C3ZQI3_BRAFL</name>
<feature type="transmembrane region" description="Helical" evidence="1">
    <location>
        <begin position="37"/>
        <end position="54"/>
    </location>
</feature>
<keyword evidence="1" id="KW-0812">Transmembrane</keyword>
<gene>
    <name evidence="3" type="ORF">BRAFLDRAFT_74615</name>
</gene>
<dbReference type="InterPro" id="IPR032421">
    <property type="entry name" value="PMT_4TMC"/>
</dbReference>
<evidence type="ECO:0000259" key="2">
    <source>
        <dbReference type="Pfam" id="PF16192"/>
    </source>
</evidence>
<keyword evidence="1" id="KW-1133">Transmembrane helix</keyword>
<accession>C3ZQI3</accession>
<dbReference type="EMBL" id="GG666661">
    <property type="protein sequence ID" value="EEN45239.1"/>
    <property type="molecule type" value="Genomic_DNA"/>
</dbReference>
<feature type="domain" description="Protein O-mannosyl-transferase C-terminal four TM" evidence="2">
    <location>
        <begin position="2"/>
        <end position="34"/>
    </location>
</feature>
<dbReference type="PANTHER" id="PTHR10050:SF46">
    <property type="entry name" value="PROTEIN O-MANNOSYL-TRANSFERASE 2"/>
    <property type="match status" value="1"/>
</dbReference>
<dbReference type="PANTHER" id="PTHR10050">
    <property type="entry name" value="DOLICHYL-PHOSPHATE-MANNOSE--PROTEIN MANNOSYLTRANSFERASE"/>
    <property type="match status" value="1"/>
</dbReference>
<reference evidence="3" key="1">
    <citation type="journal article" date="2008" name="Nature">
        <title>The amphioxus genome and the evolution of the chordate karyotype.</title>
        <authorList>
            <consortium name="US DOE Joint Genome Institute (JGI-PGF)"/>
            <person name="Putnam N.H."/>
            <person name="Butts T."/>
            <person name="Ferrier D.E.K."/>
            <person name="Furlong R.F."/>
            <person name="Hellsten U."/>
            <person name="Kawashima T."/>
            <person name="Robinson-Rechavi M."/>
            <person name="Shoguchi E."/>
            <person name="Terry A."/>
            <person name="Yu J.-K."/>
            <person name="Benito-Gutierrez E.L."/>
            <person name="Dubchak I."/>
            <person name="Garcia-Fernandez J."/>
            <person name="Gibson-Brown J.J."/>
            <person name="Grigoriev I.V."/>
            <person name="Horton A.C."/>
            <person name="de Jong P.J."/>
            <person name="Jurka J."/>
            <person name="Kapitonov V.V."/>
            <person name="Kohara Y."/>
            <person name="Kuroki Y."/>
            <person name="Lindquist E."/>
            <person name="Lucas S."/>
            <person name="Osoegawa K."/>
            <person name="Pennacchio L.A."/>
            <person name="Salamov A.A."/>
            <person name="Satou Y."/>
            <person name="Sauka-Spengler T."/>
            <person name="Schmutz J."/>
            <person name="Shin-I T."/>
            <person name="Toyoda A."/>
            <person name="Bronner-Fraser M."/>
            <person name="Fujiyama A."/>
            <person name="Holland L.Z."/>
            <person name="Holland P.W.H."/>
            <person name="Satoh N."/>
            <person name="Rokhsar D.S."/>
        </authorList>
    </citation>
    <scope>NUCLEOTIDE SEQUENCE [LARGE SCALE GENOMIC DNA]</scope>
    <source>
        <strain evidence="3">S238N-H82</strain>
        <tissue evidence="3">Testes</tissue>
    </source>
</reference>
<dbReference type="InParanoid" id="C3ZQI3"/>
<feature type="transmembrane region" description="Helical" evidence="1">
    <location>
        <begin position="6"/>
        <end position="25"/>
    </location>
</feature>
<dbReference type="AlphaFoldDB" id="C3ZQI3"/>
<dbReference type="InterPro" id="IPR027005">
    <property type="entry name" value="PMT-like"/>
</dbReference>